<evidence type="ECO:0000313" key="2">
    <source>
        <dbReference type="EMBL" id="CUM86099.1"/>
    </source>
</evidence>
<evidence type="ECO:0000259" key="1">
    <source>
        <dbReference type="Pfam" id="PF04233"/>
    </source>
</evidence>
<gene>
    <name evidence="2" type="ORF">ERS852573_00861</name>
</gene>
<protein>
    <submittedName>
        <fullName evidence="2">Phage Mu protein F like protein</fullName>
    </submittedName>
</protein>
<reference evidence="2 3" key="1">
    <citation type="submission" date="2015-09" db="EMBL/GenBank/DDBJ databases">
        <authorList>
            <consortium name="Pathogen Informatics"/>
        </authorList>
    </citation>
    <scope>NUCLEOTIDE SEQUENCE [LARGE SCALE GENOMIC DNA]</scope>
    <source>
        <strain evidence="2 3">2789STDY5834961</strain>
    </source>
</reference>
<feature type="domain" description="Phage head morphogenesis" evidence="1">
    <location>
        <begin position="108"/>
        <end position="208"/>
    </location>
</feature>
<dbReference type="RefSeq" id="WP_172679443.1">
    <property type="nucleotide sequence ID" value="NZ_CYXO01000004.1"/>
</dbReference>
<dbReference type="Proteomes" id="UP000095597">
    <property type="component" value="Unassembled WGS sequence"/>
</dbReference>
<evidence type="ECO:0000313" key="3">
    <source>
        <dbReference type="Proteomes" id="UP000095597"/>
    </source>
</evidence>
<organism evidence="2 3">
    <name type="scientific">Dorea longicatena</name>
    <dbReference type="NCBI Taxonomy" id="88431"/>
    <lineage>
        <taxon>Bacteria</taxon>
        <taxon>Bacillati</taxon>
        <taxon>Bacillota</taxon>
        <taxon>Clostridia</taxon>
        <taxon>Lachnospirales</taxon>
        <taxon>Lachnospiraceae</taxon>
        <taxon>Dorea</taxon>
    </lineage>
</organism>
<dbReference type="InterPro" id="IPR006528">
    <property type="entry name" value="Phage_head_morphogenesis_dom"/>
</dbReference>
<name>A0A173S8N9_9FIRM</name>
<accession>A0A173S8N9</accession>
<proteinExistence type="predicted"/>
<sequence length="211" mass="24970">MFKNLSFDELNALVKNERSMPFEQYFGEMSLPEEDKTERIRIAQELENKFLDIIALLFTMAQSNRIDYEQIRQQIEDSYLFVIGKYVNVDTHLSTYIKSFSYDIIDSTKRHEKEPYYYSKDRARYMAENEVNTAINHARYVEAVNYGRTMKRWESIIDEVTRENHREINGKYIPIGNAFHVGDSWMMFPKDTSLGADAKEIINCRCSITYS</sequence>
<dbReference type="Pfam" id="PF04233">
    <property type="entry name" value="Phage_Mu_F"/>
    <property type="match status" value="1"/>
</dbReference>
<dbReference type="EMBL" id="CYXO01000004">
    <property type="protein sequence ID" value="CUM86099.1"/>
    <property type="molecule type" value="Genomic_DNA"/>
</dbReference>
<dbReference type="AlphaFoldDB" id="A0A173S8N9"/>